<dbReference type="PANTHER" id="PTHR44147">
    <property type="entry name" value="DEHYDROGENASE/REDUCTASE SDR FAMILY MEMBER 1"/>
    <property type="match status" value="1"/>
</dbReference>
<gene>
    <name evidence="1" type="ORF">L596_009814</name>
</gene>
<organism evidence="1 2">
    <name type="scientific">Steinernema carpocapsae</name>
    <name type="common">Entomopathogenic nematode</name>
    <dbReference type="NCBI Taxonomy" id="34508"/>
    <lineage>
        <taxon>Eukaryota</taxon>
        <taxon>Metazoa</taxon>
        <taxon>Ecdysozoa</taxon>
        <taxon>Nematoda</taxon>
        <taxon>Chromadorea</taxon>
        <taxon>Rhabditida</taxon>
        <taxon>Tylenchina</taxon>
        <taxon>Panagrolaimomorpha</taxon>
        <taxon>Strongyloidoidea</taxon>
        <taxon>Steinernematidae</taxon>
        <taxon>Steinernema</taxon>
    </lineage>
</organism>
<dbReference type="InterPro" id="IPR002347">
    <property type="entry name" value="SDR_fam"/>
</dbReference>
<dbReference type="EMBL" id="AZBU02000002">
    <property type="protein sequence ID" value="TKR95682.1"/>
    <property type="molecule type" value="Genomic_DNA"/>
</dbReference>
<dbReference type="PANTHER" id="PTHR44147:SF2">
    <property type="entry name" value="DEHYDROGENASE_REDUCTASE SDR FAMILY MEMBER 1"/>
    <property type="match status" value="1"/>
</dbReference>
<reference evidence="1 2" key="1">
    <citation type="journal article" date="2015" name="Genome Biol.">
        <title>Comparative genomics of Steinernema reveals deeply conserved gene regulatory networks.</title>
        <authorList>
            <person name="Dillman A.R."/>
            <person name="Macchietto M."/>
            <person name="Porter C.F."/>
            <person name="Rogers A."/>
            <person name="Williams B."/>
            <person name="Antoshechkin I."/>
            <person name="Lee M.M."/>
            <person name="Goodwin Z."/>
            <person name="Lu X."/>
            <person name="Lewis E.E."/>
            <person name="Goodrich-Blair H."/>
            <person name="Stock S.P."/>
            <person name="Adams B.J."/>
            <person name="Sternberg P.W."/>
            <person name="Mortazavi A."/>
        </authorList>
    </citation>
    <scope>NUCLEOTIDE SEQUENCE [LARGE SCALE GENOMIC DNA]</scope>
    <source>
        <strain evidence="1 2">ALL</strain>
    </source>
</reference>
<name>A0A4U5PGF9_STECR</name>
<comment type="caution">
    <text evidence="1">The sequence shown here is derived from an EMBL/GenBank/DDBJ whole genome shotgun (WGS) entry which is preliminary data.</text>
</comment>
<dbReference type="PRINTS" id="PR00081">
    <property type="entry name" value="GDHRDH"/>
</dbReference>
<reference evidence="1 2" key="2">
    <citation type="journal article" date="2019" name="G3 (Bethesda)">
        <title>Hybrid Assembly of the Genome of the Entomopathogenic Nematode Steinernema carpocapsae Identifies the X-Chromosome.</title>
        <authorList>
            <person name="Serra L."/>
            <person name="Macchietto M."/>
            <person name="Macias-Munoz A."/>
            <person name="McGill C.J."/>
            <person name="Rodriguez I.M."/>
            <person name="Rodriguez B."/>
            <person name="Murad R."/>
            <person name="Mortazavi A."/>
        </authorList>
    </citation>
    <scope>NUCLEOTIDE SEQUENCE [LARGE SCALE GENOMIC DNA]</scope>
    <source>
        <strain evidence="1 2">ALL</strain>
    </source>
</reference>
<evidence type="ECO:0000313" key="1">
    <source>
        <dbReference type="EMBL" id="TKR95682.1"/>
    </source>
</evidence>
<dbReference type="AlphaFoldDB" id="A0A4U5PGF9"/>
<dbReference type="InterPro" id="IPR036291">
    <property type="entry name" value="NAD(P)-bd_dom_sf"/>
</dbReference>
<keyword evidence="2" id="KW-1185">Reference proteome</keyword>
<evidence type="ECO:0000313" key="2">
    <source>
        <dbReference type="Proteomes" id="UP000298663"/>
    </source>
</evidence>
<dbReference type="SUPFAM" id="SSF51735">
    <property type="entry name" value="NAD(P)-binding Rossmann-fold domains"/>
    <property type="match status" value="1"/>
</dbReference>
<dbReference type="OrthoDB" id="1933717at2759"/>
<dbReference type="Proteomes" id="UP000298663">
    <property type="component" value="Unassembled WGS sequence"/>
</dbReference>
<dbReference type="STRING" id="34508.A0A4U5PGF9"/>
<proteinExistence type="predicted"/>
<dbReference type="Pfam" id="PF00106">
    <property type="entry name" value="adh_short"/>
    <property type="match status" value="1"/>
</dbReference>
<protein>
    <submittedName>
        <fullName evidence="1">Uncharacterized protein</fullName>
    </submittedName>
</protein>
<dbReference type="Gene3D" id="3.40.50.720">
    <property type="entry name" value="NAD(P)-binding Rossmann-like Domain"/>
    <property type="match status" value="1"/>
</dbReference>
<accession>A0A4U5PGF9</accession>
<sequence>MPFKPLSGQVALVTGASHWQRNRLAAWRSRSRPPAKKEDVSKTLNLPTLWETAKEVTARRGQGIAVFCDHSDPDELKKLFKRIDKEQNGRLDILVNNAYAAVTLDGTKFYDMDPSIFEKVNNVGLKKHYICSVYGARLVIPRKRGLIVTVSSGGGLGYLFNTAYGVGKAACDRMAANMAHELTKSNVCFVSLWFGLVMTQLINHTLHNQYRAFFAPGETAEFAGKCVAALARDPEKTKKTGMILTSPWLVKKYGLVDVTGKIPTDPVMEAHEEYLKGVNEVRAPS</sequence>